<organism evidence="9 10">
    <name type="scientific">Leersia perrieri</name>
    <dbReference type="NCBI Taxonomy" id="77586"/>
    <lineage>
        <taxon>Eukaryota</taxon>
        <taxon>Viridiplantae</taxon>
        <taxon>Streptophyta</taxon>
        <taxon>Embryophyta</taxon>
        <taxon>Tracheophyta</taxon>
        <taxon>Spermatophyta</taxon>
        <taxon>Magnoliopsida</taxon>
        <taxon>Liliopsida</taxon>
        <taxon>Poales</taxon>
        <taxon>Poaceae</taxon>
        <taxon>BOP clade</taxon>
        <taxon>Oryzoideae</taxon>
        <taxon>Oryzeae</taxon>
        <taxon>Oryzinae</taxon>
        <taxon>Leersia</taxon>
    </lineage>
</organism>
<dbReference type="Proteomes" id="UP000032180">
    <property type="component" value="Chromosome 1"/>
</dbReference>
<accession>A0A0D9V1S2</accession>
<evidence type="ECO:0000256" key="3">
    <source>
        <dbReference type="ARBA" id="ARBA00022771"/>
    </source>
</evidence>
<evidence type="ECO:0000256" key="5">
    <source>
        <dbReference type="ARBA" id="ARBA00022833"/>
    </source>
</evidence>
<dbReference type="GO" id="GO:0006511">
    <property type="term" value="P:ubiquitin-dependent protein catabolic process"/>
    <property type="evidence" value="ECO:0007669"/>
    <property type="project" value="TreeGrafter"/>
</dbReference>
<dbReference type="AlphaFoldDB" id="A0A0D9V1S2"/>
<dbReference type="SMART" id="SM00184">
    <property type="entry name" value="RING"/>
    <property type="match status" value="1"/>
</dbReference>
<dbReference type="GO" id="GO:0061630">
    <property type="term" value="F:ubiquitin protein ligase activity"/>
    <property type="evidence" value="ECO:0007669"/>
    <property type="project" value="TreeGrafter"/>
</dbReference>
<feature type="region of interest" description="Disordered" evidence="7">
    <location>
        <begin position="245"/>
        <end position="269"/>
    </location>
</feature>
<reference evidence="10" key="2">
    <citation type="submission" date="2013-12" db="EMBL/GenBank/DDBJ databases">
        <authorList>
            <person name="Yu Y."/>
            <person name="Lee S."/>
            <person name="de Baynast K."/>
            <person name="Wissotski M."/>
            <person name="Liu L."/>
            <person name="Talag J."/>
            <person name="Goicoechea J."/>
            <person name="Angelova A."/>
            <person name="Jetty R."/>
            <person name="Kudrna D."/>
            <person name="Golser W."/>
            <person name="Rivera L."/>
            <person name="Zhang J."/>
            <person name="Wing R."/>
        </authorList>
    </citation>
    <scope>NUCLEOTIDE SEQUENCE</scope>
</reference>
<dbReference type="InterPro" id="IPR001841">
    <property type="entry name" value="Znf_RING"/>
</dbReference>
<dbReference type="PANTHER" id="PTHR22765:SF434">
    <property type="entry name" value="GB|AAD18119.1-RELATED"/>
    <property type="match status" value="1"/>
</dbReference>
<dbReference type="EnsemblPlants" id="LPERR01G16160.1">
    <property type="protein sequence ID" value="LPERR01G16160.1"/>
    <property type="gene ID" value="LPERR01G16160"/>
</dbReference>
<keyword evidence="10" id="KW-1185">Reference proteome</keyword>
<keyword evidence="4" id="KW-0833">Ubl conjugation pathway</keyword>
<keyword evidence="5" id="KW-0862">Zinc</keyword>
<dbReference type="InterPro" id="IPR051826">
    <property type="entry name" value="E3_ubiquitin-ligase_domain"/>
</dbReference>
<dbReference type="PROSITE" id="PS50089">
    <property type="entry name" value="ZF_RING_2"/>
    <property type="match status" value="1"/>
</dbReference>
<dbReference type="STRING" id="77586.A0A0D9V1S2"/>
<evidence type="ECO:0000256" key="4">
    <source>
        <dbReference type="ARBA" id="ARBA00022786"/>
    </source>
</evidence>
<proteinExistence type="predicted"/>
<reference evidence="9 10" key="1">
    <citation type="submission" date="2012-08" db="EMBL/GenBank/DDBJ databases">
        <title>Oryza genome evolution.</title>
        <authorList>
            <person name="Wing R.A."/>
        </authorList>
    </citation>
    <scope>NUCLEOTIDE SEQUENCE</scope>
</reference>
<evidence type="ECO:0000256" key="2">
    <source>
        <dbReference type="ARBA" id="ARBA00022723"/>
    </source>
</evidence>
<evidence type="ECO:0000313" key="10">
    <source>
        <dbReference type="Proteomes" id="UP000032180"/>
    </source>
</evidence>
<dbReference type="eggNOG" id="KOG0800">
    <property type="taxonomic scope" value="Eukaryota"/>
</dbReference>
<name>A0A0D9V1S2_9ORYZ</name>
<dbReference type="InterPro" id="IPR024766">
    <property type="entry name" value="Znf_RING_H2"/>
</dbReference>
<dbReference type="Gramene" id="LPERR01G16160.1">
    <property type="protein sequence ID" value="LPERR01G16160.1"/>
    <property type="gene ID" value="LPERR01G16160"/>
</dbReference>
<comment type="pathway">
    <text evidence="1">Protein modification; protein ubiquitination.</text>
</comment>
<dbReference type="SUPFAM" id="SSF57850">
    <property type="entry name" value="RING/U-box"/>
    <property type="match status" value="1"/>
</dbReference>
<dbReference type="InterPro" id="IPR013083">
    <property type="entry name" value="Znf_RING/FYVE/PHD"/>
</dbReference>
<protein>
    <recommendedName>
        <fullName evidence="8">RING-type domain-containing protein</fullName>
    </recommendedName>
</protein>
<dbReference type="Gene3D" id="3.30.40.10">
    <property type="entry name" value="Zinc/RING finger domain, C3HC4 (zinc finger)"/>
    <property type="match status" value="1"/>
</dbReference>
<evidence type="ECO:0000256" key="1">
    <source>
        <dbReference type="ARBA" id="ARBA00004906"/>
    </source>
</evidence>
<evidence type="ECO:0000256" key="6">
    <source>
        <dbReference type="PROSITE-ProRule" id="PRU00175"/>
    </source>
</evidence>
<keyword evidence="2" id="KW-0479">Metal-binding</keyword>
<dbReference type="Pfam" id="PF12678">
    <property type="entry name" value="zf-rbx1"/>
    <property type="match status" value="1"/>
</dbReference>
<evidence type="ECO:0000256" key="7">
    <source>
        <dbReference type="SAM" id="MobiDB-lite"/>
    </source>
</evidence>
<dbReference type="GO" id="GO:0008270">
    <property type="term" value="F:zinc ion binding"/>
    <property type="evidence" value="ECO:0007669"/>
    <property type="project" value="UniProtKB-KW"/>
</dbReference>
<dbReference type="PANTHER" id="PTHR22765">
    <property type="entry name" value="RING FINGER AND PROTEASE ASSOCIATED DOMAIN-CONTAINING"/>
    <property type="match status" value="1"/>
</dbReference>
<reference evidence="9" key="3">
    <citation type="submission" date="2015-04" db="UniProtKB">
        <authorList>
            <consortium name="EnsemblPlants"/>
        </authorList>
    </citation>
    <scope>IDENTIFICATION</scope>
</reference>
<keyword evidence="3 6" id="KW-0863">Zinc-finger</keyword>
<evidence type="ECO:0000259" key="8">
    <source>
        <dbReference type="PROSITE" id="PS50089"/>
    </source>
</evidence>
<feature type="domain" description="RING-type" evidence="8">
    <location>
        <begin position="176"/>
        <end position="226"/>
    </location>
</feature>
<dbReference type="HOGENOM" id="CLU_1043453_0_0_1"/>
<feature type="compositionally biased region" description="Low complexity" evidence="7">
    <location>
        <begin position="246"/>
        <end position="269"/>
    </location>
</feature>
<evidence type="ECO:0000313" key="9">
    <source>
        <dbReference type="EnsemblPlants" id="LPERR01G16160.1"/>
    </source>
</evidence>
<sequence>MATETRIRLVKCTKRMEGHDGRAPSSYLRFVCDVNIHFSTLRLGGGGHHEPHKIYFPVPTEGTLTVDDVDDPTAVFLDYEETRRRAWAVFTGIRGLSSLDLSHGNWSTKRTPDHVAAHWIHRLAKRVRNDGGSGHYQLALHMDVDVEYVFNEPVELVRGCGVWAEAEEEGGGGETCGICLDELAAEAGSEKSRERPPVRLQGCGHAFHAQCVTTWLFMGTTCPLCRGDLTGLVLAPWEIDRRPRATRPAPACAAASAPSDQDDAVAPTT</sequence>